<dbReference type="Pfam" id="PF01785">
    <property type="entry name" value="Closter_coat"/>
    <property type="match status" value="1"/>
</dbReference>
<evidence type="ECO:0000256" key="2">
    <source>
        <dbReference type="ARBA" id="ARBA00022561"/>
    </source>
</evidence>
<protein>
    <submittedName>
        <fullName evidence="4">Capsid protein</fullName>
    </submittedName>
</protein>
<organism evidence="4">
    <name type="scientific">Plum bark necrosis stem pitting-associated virus</name>
    <dbReference type="NCBI Taxonomy" id="675077"/>
    <lineage>
        <taxon>Viruses</taxon>
        <taxon>Riboviria</taxon>
        <taxon>Orthornavirae</taxon>
        <taxon>Kitrinoviricota</taxon>
        <taxon>Alsuviricetes</taxon>
        <taxon>Martellivirales</taxon>
        <taxon>Closteroviridae</taxon>
        <taxon>Ampelovirus</taxon>
        <taxon>Ampelovirus pruni</taxon>
    </lineage>
</organism>
<comment type="subcellular location">
    <subcellularLocation>
        <location evidence="1">Virion</location>
    </subcellularLocation>
</comment>
<name>A0A075X0G3_9CLOS</name>
<dbReference type="EMBL" id="KJ792814">
    <property type="protein sequence ID" value="AIH06889.1"/>
    <property type="molecule type" value="Genomic_RNA"/>
</dbReference>
<evidence type="ECO:0000256" key="3">
    <source>
        <dbReference type="ARBA" id="ARBA00022844"/>
    </source>
</evidence>
<sequence>MAQADRQQMPATTPIDEWTNTEFPSATFLKRKVANDLELEKLLAGKSITEDQKRVYAEARVKRSRLTLLNEAEKEVVRQVEAARTIPTLPATPSGVKNVVATMKAFMNNPSETAMFDWTKMKIPKMVDVRTPGVVTTEHSIEVYDALRLWALSKGLQDSDEDMASLVTTGFQNALSFSTVKTAAPAGHTGNKLVGSSKPDMELPHNEFKGVVESAIQSYGYENPLRQWMRKNSAAVIQMTSAGFLQPNIKKLNENGIPPQYYPFGGDFLVVDSRVFGYSAALASQLGRMVALNRKRNGNKEIHNLYEQTTAAPQIFTGGNQSGGR</sequence>
<evidence type="ECO:0000313" key="4">
    <source>
        <dbReference type="EMBL" id="AIH06889.1"/>
    </source>
</evidence>
<proteinExistence type="predicted"/>
<keyword evidence="2" id="KW-0167">Capsid protein</keyword>
<dbReference type="InterPro" id="IPR002679">
    <property type="entry name" value="Closter_coat"/>
</dbReference>
<evidence type="ECO:0000256" key="1">
    <source>
        <dbReference type="ARBA" id="ARBA00004328"/>
    </source>
</evidence>
<reference evidence="4" key="1">
    <citation type="journal article" date="2014" name="PLoS ONE">
        <title>Genetic Diversity and Molecular Evolution of Plum bark necrosis stem pitting-associated virus from China.</title>
        <authorList>
            <person name="Qu L."/>
            <person name="Cui H."/>
            <person name="Wu G."/>
            <person name="Zhou J."/>
            <person name="Su J."/>
            <person name="Wang G."/>
            <person name="Hong N."/>
        </authorList>
    </citation>
    <scope>NUCLEOTIDE SEQUENCE</scope>
    <source>
        <strain evidence="4">Apr-SX-1</strain>
    </source>
</reference>
<keyword evidence="3" id="KW-0946">Virion</keyword>
<accession>A0A075X0G3</accession>
<dbReference type="GO" id="GO:0019028">
    <property type="term" value="C:viral capsid"/>
    <property type="evidence" value="ECO:0007669"/>
    <property type="project" value="UniProtKB-KW"/>
</dbReference>